<keyword evidence="2" id="KW-1185">Reference proteome</keyword>
<dbReference type="EMBL" id="JACEIK010000755">
    <property type="protein sequence ID" value="MCD7461796.1"/>
    <property type="molecule type" value="Genomic_DNA"/>
</dbReference>
<accession>A0ABS8SSD9</accession>
<sequence>MSELDPKTMKIHFSPYPLDVKLSPSGKTDVYNKWKDPSSIKGVIGIEDVSSLHESGTSIVHEVIKFPTPEGIMQIRWDLLVVTEMFVVSLTKDQLKANQ</sequence>
<protein>
    <submittedName>
        <fullName evidence="1">Uncharacterized protein</fullName>
    </submittedName>
</protein>
<dbReference type="Proteomes" id="UP000823775">
    <property type="component" value="Unassembled WGS sequence"/>
</dbReference>
<evidence type="ECO:0000313" key="1">
    <source>
        <dbReference type="EMBL" id="MCD7461796.1"/>
    </source>
</evidence>
<gene>
    <name evidence="1" type="ORF">HAX54_047130</name>
</gene>
<proteinExistence type="predicted"/>
<feature type="non-terminal residue" evidence="1">
    <location>
        <position position="99"/>
    </location>
</feature>
<evidence type="ECO:0000313" key="2">
    <source>
        <dbReference type="Proteomes" id="UP000823775"/>
    </source>
</evidence>
<reference evidence="1 2" key="1">
    <citation type="journal article" date="2021" name="BMC Genomics">
        <title>Datura genome reveals duplications of psychoactive alkaloid biosynthetic genes and high mutation rate following tissue culture.</title>
        <authorList>
            <person name="Rajewski A."/>
            <person name="Carter-House D."/>
            <person name="Stajich J."/>
            <person name="Litt A."/>
        </authorList>
    </citation>
    <scope>NUCLEOTIDE SEQUENCE [LARGE SCALE GENOMIC DNA]</scope>
    <source>
        <strain evidence="1">AR-01</strain>
    </source>
</reference>
<organism evidence="1 2">
    <name type="scientific">Datura stramonium</name>
    <name type="common">Jimsonweed</name>
    <name type="synonym">Common thornapple</name>
    <dbReference type="NCBI Taxonomy" id="4076"/>
    <lineage>
        <taxon>Eukaryota</taxon>
        <taxon>Viridiplantae</taxon>
        <taxon>Streptophyta</taxon>
        <taxon>Embryophyta</taxon>
        <taxon>Tracheophyta</taxon>
        <taxon>Spermatophyta</taxon>
        <taxon>Magnoliopsida</taxon>
        <taxon>eudicotyledons</taxon>
        <taxon>Gunneridae</taxon>
        <taxon>Pentapetalae</taxon>
        <taxon>asterids</taxon>
        <taxon>lamiids</taxon>
        <taxon>Solanales</taxon>
        <taxon>Solanaceae</taxon>
        <taxon>Solanoideae</taxon>
        <taxon>Datureae</taxon>
        <taxon>Datura</taxon>
    </lineage>
</organism>
<name>A0ABS8SSD9_DATST</name>
<comment type="caution">
    <text evidence="1">The sequence shown here is derived from an EMBL/GenBank/DDBJ whole genome shotgun (WGS) entry which is preliminary data.</text>
</comment>